<dbReference type="Proteomes" id="UP000075663">
    <property type="component" value="Unassembled WGS sequence"/>
</dbReference>
<dbReference type="Gene3D" id="3.30.70.100">
    <property type="match status" value="1"/>
</dbReference>
<dbReference type="AlphaFoldDB" id="A0A150Y4D7"/>
<dbReference type="GO" id="GO:0071949">
    <property type="term" value="F:FAD binding"/>
    <property type="evidence" value="ECO:0007669"/>
    <property type="project" value="InterPro"/>
</dbReference>
<evidence type="ECO:0000313" key="2">
    <source>
        <dbReference type="EMBL" id="KYG85806.1"/>
    </source>
</evidence>
<comment type="caution">
    <text evidence="2">The sequence shown here is derived from an EMBL/GenBank/DDBJ whole genome shotgun (WGS) entry which is preliminary data.</text>
</comment>
<evidence type="ECO:0000313" key="3">
    <source>
        <dbReference type="Proteomes" id="UP000075663"/>
    </source>
</evidence>
<evidence type="ECO:0000259" key="1">
    <source>
        <dbReference type="PROSITE" id="PS50925"/>
    </source>
</evidence>
<dbReference type="Pfam" id="PF04940">
    <property type="entry name" value="BLUF"/>
    <property type="match status" value="1"/>
</dbReference>
<dbReference type="PROSITE" id="PS50925">
    <property type="entry name" value="BLUF"/>
    <property type="match status" value="1"/>
</dbReference>
<proteinExistence type="predicted"/>
<sequence length="139" mass="16365">MLYELIYYSKAVLNSEDYDIESILETAREFNAKHHITGCLLFHNNQFLQILEGDFDRINALYKSIRRDERHHSVITLCMQEINTLSFRNWSMAYQKFTNDSIKSTLGIDDFHKIIESENFGKTSKDIFKKISNTILETS</sequence>
<reference evidence="2 3" key="1">
    <citation type="submission" date="2016-01" db="EMBL/GenBank/DDBJ databases">
        <title>Genome sequencing of Roseivirga seohaensis SW-152.</title>
        <authorList>
            <person name="Selvaratnam C."/>
            <person name="Thevarajoo S."/>
            <person name="Goh K.M."/>
            <person name="Ee R."/>
            <person name="Chan K.-G."/>
            <person name="Chong C.S."/>
        </authorList>
    </citation>
    <scope>NUCLEOTIDE SEQUENCE [LARGE SCALE GENOMIC DNA]</scope>
    <source>
        <strain evidence="2 3">SW-152</strain>
    </source>
</reference>
<dbReference type="SUPFAM" id="SSF54975">
    <property type="entry name" value="Acylphosphatase/BLUF domain-like"/>
    <property type="match status" value="1"/>
</dbReference>
<feature type="domain" description="BLUF" evidence="1">
    <location>
        <begin position="2"/>
        <end position="93"/>
    </location>
</feature>
<dbReference type="RefSeq" id="WP_062299532.1">
    <property type="nucleotide sequence ID" value="NZ_LRPB01000001.1"/>
</dbReference>
<dbReference type="InterPro" id="IPR036046">
    <property type="entry name" value="Acylphosphatase-like_dom_sf"/>
</dbReference>
<name>A0A150Y4D7_9BACT</name>
<accession>A0A150Y4D7</accession>
<dbReference type="SMART" id="SM01034">
    <property type="entry name" value="BLUF"/>
    <property type="match status" value="1"/>
</dbReference>
<gene>
    <name evidence="2" type="ORF">AWW67_00795</name>
</gene>
<dbReference type="GO" id="GO:0009882">
    <property type="term" value="F:blue light photoreceptor activity"/>
    <property type="evidence" value="ECO:0007669"/>
    <property type="project" value="InterPro"/>
</dbReference>
<organism evidence="2 3">
    <name type="scientific">Roseivirga seohaensis</name>
    <dbReference type="NCBI Taxonomy" id="1914963"/>
    <lineage>
        <taxon>Bacteria</taxon>
        <taxon>Pseudomonadati</taxon>
        <taxon>Bacteroidota</taxon>
        <taxon>Cytophagia</taxon>
        <taxon>Cytophagales</taxon>
        <taxon>Roseivirgaceae</taxon>
        <taxon>Roseivirga</taxon>
    </lineage>
</organism>
<dbReference type="EMBL" id="LRPB01000001">
    <property type="protein sequence ID" value="KYG85806.1"/>
    <property type="molecule type" value="Genomic_DNA"/>
</dbReference>
<dbReference type="InterPro" id="IPR007024">
    <property type="entry name" value="BLUF_domain"/>
</dbReference>
<protein>
    <recommendedName>
        <fullName evidence="1">BLUF domain-containing protein</fullName>
    </recommendedName>
</protein>